<dbReference type="AlphaFoldDB" id="A0AAD7CT35"/>
<accession>A0AAD7CT35</accession>
<comment type="caution">
    <text evidence="1">The sequence shown here is derived from an EMBL/GenBank/DDBJ whole genome shotgun (WGS) entry which is preliminary data.</text>
</comment>
<gene>
    <name evidence="1" type="ORF">B0H17DRAFT_953450</name>
</gene>
<dbReference type="Proteomes" id="UP001221757">
    <property type="component" value="Unassembled WGS sequence"/>
</dbReference>
<proteinExistence type="predicted"/>
<name>A0AAD7CT35_MYCRO</name>
<reference evidence="1" key="1">
    <citation type="submission" date="2023-03" db="EMBL/GenBank/DDBJ databases">
        <title>Massive genome expansion in bonnet fungi (Mycena s.s.) driven by repeated elements and novel gene families across ecological guilds.</title>
        <authorList>
            <consortium name="Lawrence Berkeley National Laboratory"/>
            <person name="Harder C.B."/>
            <person name="Miyauchi S."/>
            <person name="Viragh M."/>
            <person name="Kuo A."/>
            <person name="Thoen E."/>
            <person name="Andreopoulos B."/>
            <person name="Lu D."/>
            <person name="Skrede I."/>
            <person name="Drula E."/>
            <person name="Henrissat B."/>
            <person name="Morin E."/>
            <person name="Kohler A."/>
            <person name="Barry K."/>
            <person name="LaButti K."/>
            <person name="Morin E."/>
            <person name="Salamov A."/>
            <person name="Lipzen A."/>
            <person name="Mereny Z."/>
            <person name="Hegedus B."/>
            <person name="Baldrian P."/>
            <person name="Stursova M."/>
            <person name="Weitz H."/>
            <person name="Taylor A."/>
            <person name="Grigoriev I.V."/>
            <person name="Nagy L.G."/>
            <person name="Martin F."/>
            <person name="Kauserud H."/>
        </authorList>
    </citation>
    <scope>NUCLEOTIDE SEQUENCE</scope>
    <source>
        <strain evidence="1">CBHHK067</strain>
    </source>
</reference>
<evidence type="ECO:0000313" key="1">
    <source>
        <dbReference type="EMBL" id="KAJ7661751.1"/>
    </source>
</evidence>
<evidence type="ECO:0000313" key="2">
    <source>
        <dbReference type="Proteomes" id="UP001221757"/>
    </source>
</evidence>
<dbReference type="EMBL" id="JARKIE010000247">
    <property type="protein sequence ID" value="KAJ7661751.1"/>
    <property type="molecule type" value="Genomic_DNA"/>
</dbReference>
<keyword evidence="2" id="KW-1185">Reference proteome</keyword>
<organism evidence="1 2">
    <name type="scientific">Mycena rosella</name>
    <name type="common">Pink bonnet</name>
    <name type="synonym">Agaricus rosellus</name>
    <dbReference type="NCBI Taxonomy" id="1033263"/>
    <lineage>
        <taxon>Eukaryota</taxon>
        <taxon>Fungi</taxon>
        <taxon>Dikarya</taxon>
        <taxon>Basidiomycota</taxon>
        <taxon>Agaricomycotina</taxon>
        <taxon>Agaricomycetes</taxon>
        <taxon>Agaricomycetidae</taxon>
        <taxon>Agaricales</taxon>
        <taxon>Marasmiineae</taxon>
        <taxon>Mycenaceae</taxon>
        <taxon>Mycena</taxon>
    </lineage>
</organism>
<sequence>MTDYGSQGKSRPKNVAHLNNCRDHCTYYIALSRETSAHHTVIVQGFDPNKITAGMSGYLRQEFRELEILDEITRL</sequence>
<protein>
    <submittedName>
        <fullName evidence="1">Uncharacterized protein</fullName>
    </submittedName>
</protein>